<dbReference type="EMBL" id="JARBHB010000003">
    <property type="protein sequence ID" value="KAJ8889315.1"/>
    <property type="molecule type" value="Genomic_DNA"/>
</dbReference>
<reference evidence="3 4" key="1">
    <citation type="submission" date="2023-02" db="EMBL/GenBank/DDBJ databases">
        <title>LHISI_Scaffold_Assembly.</title>
        <authorList>
            <person name="Stuart O.P."/>
            <person name="Cleave R."/>
            <person name="Magrath M.J.L."/>
            <person name="Mikheyev A.S."/>
        </authorList>
    </citation>
    <scope>NUCLEOTIDE SEQUENCE [LARGE SCALE GENOMIC DNA]</scope>
    <source>
        <strain evidence="3">Daus_M_001</strain>
        <tissue evidence="3">Leg muscle</tissue>
    </source>
</reference>
<evidence type="ECO:0000313" key="3">
    <source>
        <dbReference type="EMBL" id="KAJ8889315.1"/>
    </source>
</evidence>
<proteinExistence type="predicted"/>
<organism evidence="3 4">
    <name type="scientific">Dryococelus australis</name>
    <dbReference type="NCBI Taxonomy" id="614101"/>
    <lineage>
        <taxon>Eukaryota</taxon>
        <taxon>Metazoa</taxon>
        <taxon>Ecdysozoa</taxon>
        <taxon>Arthropoda</taxon>
        <taxon>Hexapoda</taxon>
        <taxon>Insecta</taxon>
        <taxon>Pterygota</taxon>
        <taxon>Neoptera</taxon>
        <taxon>Polyneoptera</taxon>
        <taxon>Phasmatodea</taxon>
        <taxon>Verophasmatodea</taxon>
        <taxon>Anareolatae</taxon>
        <taxon>Phasmatidae</taxon>
        <taxon>Eurycanthinae</taxon>
        <taxon>Dryococelus</taxon>
    </lineage>
</organism>
<dbReference type="Proteomes" id="UP001159363">
    <property type="component" value="Chromosome 3"/>
</dbReference>
<evidence type="ECO:0000313" key="4">
    <source>
        <dbReference type="Proteomes" id="UP001159363"/>
    </source>
</evidence>
<gene>
    <name evidence="3" type="ORF">PR048_008814</name>
</gene>
<accession>A0ABQ9HZ72</accession>
<name>A0ABQ9HZ72_9NEOP</name>
<evidence type="ECO:0000256" key="1">
    <source>
        <dbReference type="SAM" id="Coils"/>
    </source>
</evidence>
<feature type="region of interest" description="Disordered" evidence="2">
    <location>
        <begin position="356"/>
        <end position="384"/>
    </location>
</feature>
<protein>
    <submittedName>
        <fullName evidence="3">Uncharacterized protein</fullName>
    </submittedName>
</protein>
<feature type="coiled-coil region" evidence="1">
    <location>
        <begin position="82"/>
        <end position="109"/>
    </location>
</feature>
<comment type="caution">
    <text evidence="3">The sequence shown here is derived from an EMBL/GenBank/DDBJ whole genome shotgun (WGS) entry which is preliminary data.</text>
</comment>
<keyword evidence="1" id="KW-0175">Coiled coil</keyword>
<sequence>MSQSKHVSLLMEFEEIVRSSKDMIAMGSCEREFAQFVRKEAVVAREYEQALKQVKALQRTAGEYKEWMECADKKAAVVRGLIDREKRKRKAAERRRAELLEKLRRVKDIVRQDEALRTFLEEPTLEAGLECDAREVAATTTVTIQADGPFDARVSLTSCMQPADSPRGSSSDGHGRCDVCGDEVMVAGSPEVYGGECLKSTSTCTSSPAVAVCDGETSAGDEEEVVWSLKDMPELSDEDVRVIEELLQRAGGPVVGAAAAAALAAAAEVSDAQHSEQHFREELRLLSSSSREILADLAQLLRAACERVPCPGARLERLAKVLGPVVVAGIDTSSRVTVLALAVSLPRHFWLLQAGESSRSDSGGSTYTTAPSTAACASRRQTTH</sequence>
<keyword evidence="4" id="KW-1185">Reference proteome</keyword>
<evidence type="ECO:0000256" key="2">
    <source>
        <dbReference type="SAM" id="MobiDB-lite"/>
    </source>
</evidence>
<feature type="compositionally biased region" description="Polar residues" evidence="2">
    <location>
        <begin position="356"/>
        <end position="372"/>
    </location>
</feature>